<protein>
    <recommendedName>
        <fullName evidence="2">DEAD/DEAH-box helicase domain-containing protein</fullName>
    </recommendedName>
</protein>
<keyword evidence="1" id="KW-0812">Transmembrane</keyword>
<keyword evidence="1" id="KW-0472">Membrane</keyword>
<name>A0A2H9T2P7_9ZZZZ</name>
<feature type="transmembrane region" description="Helical" evidence="1">
    <location>
        <begin position="108"/>
        <end position="127"/>
    </location>
</feature>
<evidence type="ECO:0000259" key="2">
    <source>
        <dbReference type="Pfam" id="PF00270"/>
    </source>
</evidence>
<dbReference type="InterPro" id="IPR027417">
    <property type="entry name" value="P-loop_NTPase"/>
</dbReference>
<evidence type="ECO:0000313" key="3">
    <source>
        <dbReference type="EMBL" id="PJE77469.1"/>
    </source>
</evidence>
<dbReference type="GO" id="GO:0005524">
    <property type="term" value="F:ATP binding"/>
    <property type="evidence" value="ECO:0007669"/>
    <property type="project" value="InterPro"/>
</dbReference>
<dbReference type="PANTHER" id="PTHR13710:SF120">
    <property type="entry name" value="BIFUNCTIONAL 3'-5' EXONUCLEASE_ATP-DEPENDENT HELICASE WRN"/>
    <property type="match status" value="1"/>
</dbReference>
<comment type="caution">
    <text evidence="3">The sequence shown here is derived from an EMBL/GenBank/DDBJ whole genome shotgun (WGS) entry which is preliminary data.</text>
</comment>
<sequence length="132" mass="15365">MHIDLQNGVIRTVFKYFLDNCPLFKENNITLKEKQIETLRALYEDHDCVSVLPTGYGKSVIFQLLPWFCQLKMEKRKPMSVIVVSPLNSLIQDQVITMRKKGFTACSLNFTGMCQLYCMLYVLYVWIPSCLL</sequence>
<dbReference type="GO" id="GO:0009378">
    <property type="term" value="F:four-way junction helicase activity"/>
    <property type="evidence" value="ECO:0007669"/>
    <property type="project" value="TreeGrafter"/>
</dbReference>
<organism evidence="3">
    <name type="scientific">invertebrate metagenome</name>
    <dbReference type="NCBI Taxonomy" id="1711999"/>
    <lineage>
        <taxon>unclassified sequences</taxon>
        <taxon>metagenomes</taxon>
        <taxon>organismal metagenomes</taxon>
    </lineage>
</organism>
<dbReference type="GO" id="GO:0043138">
    <property type="term" value="F:3'-5' DNA helicase activity"/>
    <property type="evidence" value="ECO:0007669"/>
    <property type="project" value="TreeGrafter"/>
</dbReference>
<feature type="domain" description="DEAD/DEAH-box helicase" evidence="2">
    <location>
        <begin position="34"/>
        <end position="104"/>
    </location>
</feature>
<dbReference type="GO" id="GO:0005694">
    <property type="term" value="C:chromosome"/>
    <property type="evidence" value="ECO:0007669"/>
    <property type="project" value="TreeGrafter"/>
</dbReference>
<dbReference type="GO" id="GO:0000724">
    <property type="term" value="P:double-strand break repair via homologous recombination"/>
    <property type="evidence" value="ECO:0007669"/>
    <property type="project" value="TreeGrafter"/>
</dbReference>
<dbReference type="GO" id="GO:0003676">
    <property type="term" value="F:nucleic acid binding"/>
    <property type="evidence" value="ECO:0007669"/>
    <property type="project" value="InterPro"/>
</dbReference>
<dbReference type="GO" id="GO:0005737">
    <property type="term" value="C:cytoplasm"/>
    <property type="evidence" value="ECO:0007669"/>
    <property type="project" value="TreeGrafter"/>
</dbReference>
<dbReference type="SUPFAM" id="SSF52540">
    <property type="entry name" value="P-loop containing nucleoside triphosphate hydrolases"/>
    <property type="match status" value="1"/>
</dbReference>
<dbReference type="Pfam" id="PF00270">
    <property type="entry name" value="DEAD"/>
    <property type="match status" value="1"/>
</dbReference>
<accession>A0A2H9T2P7</accession>
<reference evidence="3" key="1">
    <citation type="journal article" date="2017" name="Appl. Environ. Microbiol.">
        <title>Molecular characterization of an Endozoicomonas-like organism causing infection in king scallop Pecten maximus L.</title>
        <authorList>
            <person name="Cano I."/>
            <person name="van Aerle R."/>
            <person name="Ross S."/>
            <person name="Verner-Jeffreys D.W."/>
            <person name="Paley R.K."/>
            <person name="Rimmer G."/>
            <person name="Ryder D."/>
            <person name="Hooper P."/>
            <person name="Stone D."/>
            <person name="Feist S.W."/>
        </authorList>
    </citation>
    <scope>NUCLEOTIDE SEQUENCE</scope>
</reference>
<proteinExistence type="predicted"/>
<keyword evidence="1" id="KW-1133">Transmembrane helix</keyword>
<dbReference type="EMBL" id="NSIT01000576">
    <property type="protein sequence ID" value="PJE77469.1"/>
    <property type="molecule type" value="Genomic_DNA"/>
</dbReference>
<dbReference type="PANTHER" id="PTHR13710">
    <property type="entry name" value="DNA HELICASE RECQ FAMILY MEMBER"/>
    <property type="match status" value="1"/>
</dbReference>
<dbReference type="GO" id="GO:0005634">
    <property type="term" value="C:nucleus"/>
    <property type="evidence" value="ECO:0007669"/>
    <property type="project" value="TreeGrafter"/>
</dbReference>
<gene>
    <name evidence="3" type="ORF">CI610_03607</name>
</gene>
<evidence type="ECO:0000256" key="1">
    <source>
        <dbReference type="SAM" id="Phobius"/>
    </source>
</evidence>
<dbReference type="Gene3D" id="3.40.50.300">
    <property type="entry name" value="P-loop containing nucleotide triphosphate hydrolases"/>
    <property type="match status" value="1"/>
</dbReference>
<dbReference type="InterPro" id="IPR011545">
    <property type="entry name" value="DEAD/DEAH_box_helicase_dom"/>
</dbReference>
<dbReference type="AlphaFoldDB" id="A0A2H9T2P7"/>